<feature type="coiled-coil region" evidence="1">
    <location>
        <begin position="188"/>
        <end position="279"/>
    </location>
</feature>
<evidence type="ECO:0000313" key="2">
    <source>
        <dbReference type="EMBL" id="CAD8101053.1"/>
    </source>
</evidence>
<protein>
    <submittedName>
        <fullName evidence="2">Uncharacterized protein</fullName>
    </submittedName>
</protein>
<keyword evidence="1" id="KW-0175">Coiled coil</keyword>
<organism evidence="2 3">
    <name type="scientific">Paramecium sonneborni</name>
    <dbReference type="NCBI Taxonomy" id="65129"/>
    <lineage>
        <taxon>Eukaryota</taxon>
        <taxon>Sar</taxon>
        <taxon>Alveolata</taxon>
        <taxon>Ciliophora</taxon>
        <taxon>Intramacronucleata</taxon>
        <taxon>Oligohymenophorea</taxon>
        <taxon>Peniculida</taxon>
        <taxon>Parameciidae</taxon>
        <taxon>Paramecium</taxon>
    </lineage>
</organism>
<dbReference type="Proteomes" id="UP000692954">
    <property type="component" value="Unassembled WGS sequence"/>
</dbReference>
<name>A0A8S1PEB7_9CILI</name>
<gene>
    <name evidence="2" type="ORF">PSON_ATCC_30995.1.T0750072</name>
</gene>
<keyword evidence="3" id="KW-1185">Reference proteome</keyword>
<reference evidence="2" key="1">
    <citation type="submission" date="2021-01" db="EMBL/GenBank/DDBJ databases">
        <authorList>
            <consortium name="Genoscope - CEA"/>
            <person name="William W."/>
        </authorList>
    </citation>
    <scope>NUCLEOTIDE SEQUENCE</scope>
</reference>
<evidence type="ECO:0000256" key="1">
    <source>
        <dbReference type="SAM" id="Coils"/>
    </source>
</evidence>
<proteinExistence type="predicted"/>
<feature type="coiled-coil region" evidence="1">
    <location>
        <begin position="28"/>
        <end position="105"/>
    </location>
</feature>
<dbReference type="EMBL" id="CAJJDN010000075">
    <property type="protein sequence ID" value="CAD8101053.1"/>
    <property type="molecule type" value="Genomic_DNA"/>
</dbReference>
<dbReference type="AlphaFoldDB" id="A0A8S1PEB7"/>
<evidence type="ECO:0000313" key="3">
    <source>
        <dbReference type="Proteomes" id="UP000692954"/>
    </source>
</evidence>
<comment type="caution">
    <text evidence="2">The sequence shown here is derived from an EMBL/GenBank/DDBJ whole genome shotgun (WGS) entry which is preliminary data.</text>
</comment>
<sequence length="381" mass="46521">MLLYNFIRKIRDIIRIYQIFNRHILNKFQKLQDELIRRNQAIEFQKEEIQSFDKIINELKIGEKTLMQSLEAYKIKYQDLIDETKKEINKQNQQFEITVQQLEKEFLDEKAFLIDQINQMQYEITMLNQQIQESSRITSNYRIGFRIKNKKIIQQLKIEYEQQKNKQCQEITKLTSQLEIISQQLHENQELNQELQIALDILNKHNENTSQQLIRLQNGFESLQNQQENDIFEQNQEIEHLNDQISQLTELFEQNNLLIQRLQNELETQKQKLIEIQKQYQIQGQVKQEISKSQFEQMKRQIESQIELLDYEKKTILYQFEMKKENAKNGSNKIIKIFDADFFNHYLLVIRRYYFLFYKSYKLNINILKLLKIYIHQENIF</sequence>
<accession>A0A8S1PEB7</accession>